<keyword evidence="4 7" id="KW-0812">Transmembrane</keyword>
<keyword evidence="3" id="KW-0533">Nickel</keyword>
<comment type="subcellular location">
    <subcellularLocation>
        <location evidence="7">Cell membrane</location>
        <topology evidence="7">Multi-pass membrane protein</topology>
    </subcellularLocation>
    <subcellularLocation>
        <location evidence="1">Endomembrane system</location>
        <topology evidence="1">Multi-pass membrane protein</topology>
    </subcellularLocation>
</comment>
<evidence type="ECO:0000313" key="8">
    <source>
        <dbReference type="EMBL" id="WXB13535.1"/>
    </source>
</evidence>
<organism evidence="8 9">
    <name type="scientific">Pendulispora albinea</name>
    <dbReference type="NCBI Taxonomy" id="2741071"/>
    <lineage>
        <taxon>Bacteria</taxon>
        <taxon>Pseudomonadati</taxon>
        <taxon>Myxococcota</taxon>
        <taxon>Myxococcia</taxon>
        <taxon>Myxococcales</taxon>
        <taxon>Sorangiineae</taxon>
        <taxon>Pendulisporaceae</taxon>
        <taxon>Pendulispora</taxon>
    </lineage>
</organism>
<evidence type="ECO:0000256" key="2">
    <source>
        <dbReference type="ARBA" id="ARBA00022448"/>
    </source>
</evidence>
<keyword evidence="6 7" id="KW-0472">Membrane</keyword>
<feature type="transmembrane region" description="Helical" evidence="7">
    <location>
        <begin position="208"/>
        <end position="226"/>
    </location>
</feature>
<evidence type="ECO:0000256" key="1">
    <source>
        <dbReference type="ARBA" id="ARBA00004127"/>
    </source>
</evidence>
<gene>
    <name evidence="8" type="ORF">LZC94_37540</name>
</gene>
<keyword evidence="2 7" id="KW-0813">Transport</keyword>
<dbReference type="InterPro" id="IPR011541">
    <property type="entry name" value="Ni/Co_transpt_high_affinity"/>
</dbReference>
<accession>A0ABZ2LS23</accession>
<proteinExistence type="inferred from homology"/>
<dbReference type="Pfam" id="PF03824">
    <property type="entry name" value="NicO"/>
    <property type="match status" value="1"/>
</dbReference>
<name>A0ABZ2LS23_9BACT</name>
<dbReference type="RefSeq" id="WP_394823147.1">
    <property type="nucleotide sequence ID" value="NZ_CP089984.1"/>
</dbReference>
<sequence length="244" mass="25897">MTFASILLLGFVLGMRHATDADHVVAVTTIVSRERSLRNAAFIGALWGLGHSITLFLVGGALVLFRLTIPPHVGLGMEMVVAIMLIVLGAMNVTNAMRRIEEAAGGRKSSPDHAHGHEHAHEHRILKGASLMQLGRALVVGIVHGLAGSAALALLVLTTIRKAGSALAYLVIFGVGTIFGMMFLTMAMAVPMAIAANRFAQVGRVERAMARATGLLSILFGGYLAYRIGVVDGLFSMHPQWSPE</sequence>
<feature type="transmembrane region" description="Helical" evidence="7">
    <location>
        <begin position="45"/>
        <end position="65"/>
    </location>
</feature>
<feature type="transmembrane region" description="Helical" evidence="7">
    <location>
        <begin position="167"/>
        <end position="196"/>
    </location>
</feature>
<dbReference type="PANTHER" id="PTHR33876:SF4">
    <property type="entry name" value="CHLOROPLAST PROTEIN FOR GROWTH AND FERTILITY 2"/>
    <property type="match status" value="1"/>
</dbReference>
<protein>
    <recommendedName>
        <fullName evidence="7">Nickel/cobalt efflux system</fullName>
    </recommendedName>
</protein>
<dbReference type="PANTHER" id="PTHR33876">
    <property type="entry name" value="UNNAMED PRODUCT"/>
    <property type="match status" value="1"/>
</dbReference>
<evidence type="ECO:0000256" key="3">
    <source>
        <dbReference type="ARBA" id="ARBA00022596"/>
    </source>
</evidence>
<comment type="similarity">
    <text evidence="7">Belongs to the NiCoT transporter (TC 2.A.52) family.</text>
</comment>
<keyword evidence="5 7" id="KW-1133">Transmembrane helix</keyword>
<evidence type="ECO:0000313" key="9">
    <source>
        <dbReference type="Proteomes" id="UP001370348"/>
    </source>
</evidence>
<reference evidence="8 9" key="1">
    <citation type="submission" date="2021-12" db="EMBL/GenBank/DDBJ databases">
        <title>Discovery of the Pendulisporaceae a myxobacterial family with distinct sporulation behavior and unique specialized metabolism.</title>
        <authorList>
            <person name="Garcia R."/>
            <person name="Popoff A."/>
            <person name="Bader C.D."/>
            <person name="Loehr J."/>
            <person name="Walesch S."/>
            <person name="Walt C."/>
            <person name="Boldt J."/>
            <person name="Bunk B."/>
            <person name="Haeckl F.J.F.P.J."/>
            <person name="Gunesch A.P."/>
            <person name="Birkelbach J."/>
            <person name="Nuebel U."/>
            <person name="Pietschmann T."/>
            <person name="Bach T."/>
            <person name="Mueller R."/>
        </authorList>
    </citation>
    <scope>NUCLEOTIDE SEQUENCE [LARGE SCALE GENOMIC DNA]</scope>
    <source>
        <strain evidence="8 9">MSr11954</strain>
    </source>
</reference>
<evidence type="ECO:0000256" key="5">
    <source>
        <dbReference type="ARBA" id="ARBA00022989"/>
    </source>
</evidence>
<evidence type="ECO:0000256" key="7">
    <source>
        <dbReference type="RuleBase" id="RU362101"/>
    </source>
</evidence>
<feature type="transmembrane region" description="Helical" evidence="7">
    <location>
        <begin position="137"/>
        <end position="160"/>
    </location>
</feature>
<evidence type="ECO:0000256" key="4">
    <source>
        <dbReference type="ARBA" id="ARBA00022692"/>
    </source>
</evidence>
<evidence type="ECO:0000256" key="6">
    <source>
        <dbReference type="ARBA" id="ARBA00023136"/>
    </source>
</evidence>
<feature type="transmembrane region" description="Helical" evidence="7">
    <location>
        <begin position="72"/>
        <end position="91"/>
    </location>
</feature>
<keyword evidence="9" id="KW-1185">Reference proteome</keyword>
<dbReference type="InterPro" id="IPR052776">
    <property type="entry name" value="Chloro_ReproSupport/MetalTrans"/>
</dbReference>
<dbReference type="Proteomes" id="UP001370348">
    <property type="component" value="Chromosome"/>
</dbReference>
<dbReference type="EMBL" id="CP089984">
    <property type="protein sequence ID" value="WXB13535.1"/>
    <property type="molecule type" value="Genomic_DNA"/>
</dbReference>